<dbReference type="PANTHER" id="PTHR46082:SF6">
    <property type="entry name" value="AAA+ ATPASE DOMAIN-CONTAINING PROTEIN-RELATED"/>
    <property type="match status" value="1"/>
</dbReference>
<dbReference type="PRINTS" id="PR00381">
    <property type="entry name" value="KINESINLIGHT"/>
</dbReference>
<keyword evidence="4" id="KW-1185">Reference proteome</keyword>
<proteinExistence type="predicted"/>
<dbReference type="Pfam" id="PF14420">
    <property type="entry name" value="Clr5"/>
    <property type="match status" value="1"/>
</dbReference>
<evidence type="ECO:0000259" key="2">
    <source>
        <dbReference type="Pfam" id="PF14420"/>
    </source>
</evidence>
<feature type="domain" description="Clr5" evidence="2">
    <location>
        <begin position="106"/>
        <end position="158"/>
    </location>
</feature>
<organism evidence="3 4">
    <name type="scientific">Fusarium solani</name>
    <name type="common">Filamentous fungus</name>
    <dbReference type="NCBI Taxonomy" id="169388"/>
    <lineage>
        <taxon>Eukaryota</taxon>
        <taxon>Fungi</taxon>
        <taxon>Dikarya</taxon>
        <taxon>Ascomycota</taxon>
        <taxon>Pezizomycotina</taxon>
        <taxon>Sordariomycetes</taxon>
        <taxon>Hypocreomycetidae</taxon>
        <taxon>Hypocreales</taxon>
        <taxon>Nectriaceae</taxon>
        <taxon>Fusarium</taxon>
        <taxon>Fusarium solani species complex</taxon>
    </lineage>
</organism>
<reference evidence="3" key="1">
    <citation type="journal article" date="2021" name="Nat. Commun.">
        <title>Genetic determinants of endophytism in the Arabidopsis root mycobiome.</title>
        <authorList>
            <person name="Mesny F."/>
            <person name="Miyauchi S."/>
            <person name="Thiergart T."/>
            <person name="Pickel B."/>
            <person name="Atanasova L."/>
            <person name="Karlsson M."/>
            <person name="Huettel B."/>
            <person name="Barry K.W."/>
            <person name="Haridas S."/>
            <person name="Chen C."/>
            <person name="Bauer D."/>
            <person name="Andreopoulos W."/>
            <person name="Pangilinan J."/>
            <person name="LaButti K."/>
            <person name="Riley R."/>
            <person name="Lipzen A."/>
            <person name="Clum A."/>
            <person name="Drula E."/>
            <person name="Henrissat B."/>
            <person name="Kohler A."/>
            <person name="Grigoriev I.V."/>
            <person name="Martin F.M."/>
            <person name="Hacquard S."/>
        </authorList>
    </citation>
    <scope>NUCLEOTIDE SEQUENCE</scope>
    <source>
        <strain evidence="3">FSSC 5 MPI-SDFR-AT-0091</strain>
    </source>
</reference>
<dbReference type="Pfam" id="PF13424">
    <property type="entry name" value="TPR_12"/>
    <property type="match status" value="3"/>
</dbReference>
<evidence type="ECO:0000313" key="4">
    <source>
        <dbReference type="Proteomes" id="UP000736672"/>
    </source>
</evidence>
<evidence type="ECO:0000313" key="3">
    <source>
        <dbReference type="EMBL" id="KAH7268706.1"/>
    </source>
</evidence>
<evidence type="ECO:0000256" key="1">
    <source>
        <dbReference type="SAM" id="MobiDB-lite"/>
    </source>
</evidence>
<accession>A0A9P9KUG4</accession>
<sequence>MDPSTTTPAFFRELNPIEQQAYESHGVYPALDGSASQWQALDGQLMTDQSHVLHPLNLPQESLIHAPQNAGSFGDIGDIGDTQTMPATPMGPPPKRRKKKVPTLRAKAWEPYKARILELHVTQKLPLGKVKKKIEEEFGFTAKIRQYRTRISQWGKDKNIKPVEMAAIVRKRQQRKIDDRDKGELIFTVRGSTVEPHKIDRWMNRHEVPRDLLYAPSPAASTPSAVCCRTISERGSLAPSPAYSAQSPNFSPEGIMSIAQSPAVFSPALSVWSIAQPQSGTFVGQSPAPIYRPLPSLLSGSPPTPSAFQDQLDTAAGSLQYRYKQTDEEHLREELSRAESRAETMFGTSHSKTLDILSELGNVLMAQGRYKSAEEMVRRLVEGRRSANGNDGIKTLDALGLLGQVLSRQGFYAQAEKLHRRTFESRKVMLGDEHPDTLSSMSNLAWTYRSQGRWKEAEELGVQVIEMRKRVLGDEHPHTLSSMLNLAWTYSSQGRWKEAEELGVQVLEMRKRILGDEHPDTLSSMSNLAWTYRSQGRWKEAEELGVQVLEMRKRILGEEHPNTLASMSNLASTYSSQGRWKEAEKLGVQVLEMRKRILGEENPHTLASMSNLASTYRSQGRWKEAEELGVQVLEMTKRILGEEHPDTLTSMSNLASTYSSQGRWKEAEELEVQVLEMRKRILGEEHPHTLSSMSNLAWTYRSQGRWKEVEELNL</sequence>
<dbReference type="SUPFAM" id="SSF48452">
    <property type="entry name" value="TPR-like"/>
    <property type="match status" value="3"/>
</dbReference>
<dbReference type="Pfam" id="PF13374">
    <property type="entry name" value="TPR_10"/>
    <property type="match status" value="3"/>
</dbReference>
<comment type="caution">
    <text evidence="3">The sequence shown here is derived from an EMBL/GenBank/DDBJ whole genome shotgun (WGS) entry which is preliminary data.</text>
</comment>
<dbReference type="InterPro" id="IPR011990">
    <property type="entry name" value="TPR-like_helical_dom_sf"/>
</dbReference>
<dbReference type="PANTHER" id="PTHR46082">
    <property type="entry name" value="ATP/GTP-BINDING PROTEIN-RELATED"/>
    <property type="match status" value="1"/>
</dbReference>
<dbReference type="InterPro" id="IPR053137">
    <property type="entry name" value="NLR-like"/>
</dbReference>
<feature type="region of interest" description="Disordered" evidence="1">
    <location>
        <begin position="84"/>
        <end position="103"/>
    </location>
</feature>
<dbReference type="SMART" id="SM00028">
    <property type="entry name" value="TPR"/>
    <property type="match status" value="8"/>
</dbReference>
<dbReference type="AlphaFoldDB" id="A0A9P9KUG4"/>
<dbReference type="OrthoDB" id="5986190at2759"/>
<gene>
    <name evidence="3" type="ORF">B0J15DRAFT_523198</name>
</gene>
<name>A0A9P9KUG4_FUSSL</name>
<dbReference type="InterPro" id="IPR025676">
    <property type="entry name" value="Clr5_dom"/>
</dbReference>
<dbReference type="EMBL" id="JAGTJS010000005">
    <property type="protein sequence ID" value="KAH7268706.1"/>
    <property type="molecule type" value="Genomic_DNA"/>
</dbReference>
<dbReference type="Gene3D" id="1.25.40.10">
    <property type="entry name" value="Tetratricopeptide repeat domain"/>
    <property type="match status" value="2"/>
</dbReference>
<dbReference type="InterPro" id="IPR019734">
    <property type="entry name" value="TPR_rpt"/>
</dbReference>
<protein>
    <recommendedName>
        <fullName evidence="2">Clr5 domain-containing protein</fullName>
    </recommendedName>
</protein>
<dbReference type="Proteomes" id="UP000736672">
    <property type="component" value="Unassembled WGS sequence"/>
</dbReference>